<proteinExistence type="predicted"/>
<feature type="compositionally biased region" description="Low complexity" evidence="1">
    <location>
        <begin position="48"/>
        <end position="60"/>
    </location>
</feature>
<gene>
    <name evidence="3" type="ORF">HETSPECPRED_010201</name>
</gene>
<evidence type="ECO:0000313" key="3">
    <source>
        <dbReference type="EMBL" id="CAF9910839.1"/>
    </source>
</evidence>
<dbReference type="OrthoDB" id="3353407at2759"/>
<comment type="caution">
    <text evidence="3">The sequence shown here is derived from an EMBL/GenBank/DDBJ whole genome shotgun (WGS) entry which is preliminary data.</text>
</comment>
<feature type="region of interest" description="Disordered" evidence="1">
    <location>
        <begin position="150"/>
        <end position="184"/>
    </location>
</feature>
<keyword evidence="2" id="KW-1133">Transmembrane helix</keyword>
<evidence type="ECO:0008006" key="5">
    <source>
        <dbReference type="Google" id="ProtNLM"/>
    </source>
</evidence>
<feature type="region of interest" description="Disordered" evidence="1">
    <location>
        <begin position="564"/>
        <end position="587"/>
    </location>
</feature>
<feature type="region of interest" description="Disordered" evidence="1">
    <location>
        <begin position="339"/>
        <end position="365"/>
    </location>
</feature>
<dbReference type="Proteomes" id="UP000664521">
    <property type="component" value="Unassembled WGS sequence"/>
</dbReference>
<keyword evidence="4" id="KW-1185">Reference proteome</keyword>
<feature type="compositionally biased region" description="Basic residues" evidence="1">
    <location>
        <begin position="67"/>
        <end position="77"/>
    </location>
</feature>
<evidence type="ECO:0000313" key="4">
    <source>
        <dbReference type="Proteomes" id="UP000664521"/>
    </source>
</evidence>
<feature type="region of interest" description="Disordered" evidence="1">
    <location>
        <begin position="1"/>
        <end position="77"/>
    </location>
</feature>
<dbReference type="PANTHER" id="PTHR36205">
    <property type="entry name" value="CHROMOSOME 19, WHOLE GENOME SHOTGUN SEQUENCE"/>
    <property type="match status" value="1"/>
</dbReference>
<dbReference type="Pfam" id="PF11885">
    <property type="entry name" value="DUF3405"/>
    <property type="match status" value="1"/>
</dbReference>
<keyword evidence="2" id="KW-0812">Transmembrane</keyword>
<dbReference type="EMBL" id="CAJPDS010000009">
    <property type="protein sequence ID" value="CAF9910839.1"/>
    <property type="molecule type" value="Genomic_DNA"/>
</dbReference>
<feature type="compositionally biased region" description="Polar residues" evidence="1">
    <location>
        <begin position="343"/>
        <end position="359"/>
    </location>
</feature>
<keyword evidence="2" id="KW-0472">Membrane</keyword>
<dbReference type="PANTHER" id="PTHR36205:SF1">
    <property type="entry name" value="MAJOR FACILITATOR SUPERFAMILY TRANSPORTER"/>
    <property type="match status" value="1"/>
</dbReference>
<sequence length="842" mass="96390">MGRNSRHGPLSDEDEDLYDLGNAPDLEKYQYSHRRSPSPDYERDNEVSYSGSSRETSGSYQPMLRNSPHKRKESVSRHRLRNRRARWLCLILFSAMVMFIFNLFRMSWDSARQLEAGPVEKQTPKPPPWESFEFLKRYHGGIRTLLAKNENIPEYPREPDDTPQPSSNTSIGPRDSHSLPKSIPFDPYPDYRSDAYTLKYHEKHDCFLDSGGLVQIPKVHYYPGVTEGFPDPAMGSHDVFGLRNDICFDRFGRLGPYGYGYSVRRGGMGAGLHGDREGADDMWTGADKISEVDYSNVPWAKVQETCAEKNKRRFKSPTEKRDDLFHKMHLRDREDAKVEARATTISGGAQDDSQPGNATQRKEPNVGVELTKLPRTAVLVRTWWDYEYTPEDIIYLRSLISELSLLSGGEYIIHFLVHVKDDNLPIWADKKIYDRVLTNALPREFEGMGTLWSERQMALIYGGLQESFFRDLPVHGVYRGTFLPVQYFAYQNPDFDYFWNWEMDVRYTGQWYHLLDKVQSWSKAQPRKGLWERNGRFYIPSVHGSWEDFKQMVRVQTEMGTDHPANMWSSLSKPNPDGSAAPQPKADTPVWGPLSPDDMLAHQNDTIPETSYEKDRYTWGVEEEADLIVFNPLFDPDGTTWFFTSDVTGYNTTTALPPRRAAITTTSRLSRKLLQTMHREAVIPRHMMFSEMWPASIALHHGYKAVYAPHPVYIDRNWPTSYLNAVMNAGRNGATGGARTSVFGSREHNFKGTTWFYDAGFASNLWRRWLGYKVDNDGGEQAELAGEGRMCLPAVFLHPVKGVGMGVEGGVRVEEDEVVDARLEGTDKDSENERMGEMGVID</sequence>
<evidence type="ECO:0000256" key="1">
    <source>
        <dbReference type="SAM" id="MobiDB-lite"/>
    </source>
</evidence>
<evidence type="ECO:0000256" key="2">
    <source>
        <dbReference type="SAM" id="Phobius"/>
    </source>
</evidence>
<organism evidence="3 4">
    <name type="scientific">Heterodermia speciosa</name>
    <dbReference type="NCBI Taxonomy" id="116794"/>
    <lineage>
        <taxon>Eukaryota</taxon>
        <taxon>Fungi</taxon>
        <taxon>Dikarya</taxon>
        <taxon>Ascomycota</taxon>
        <taxon>Pezizomycotina</taxon>
        <taxon>Lecanoromycetes</taxon>
        <taxon>OSLEUM clade</taxon>
        <taxon>Lecanoromycetidae</taxon>
        <taxon>Caliciales</taxon>
        <taxon>Physciaceae</taxon>
        <taxon>Heterodermia</taxon>
    </lineage>
</organism>
<feature type="transmembrane region" description="Helical" evidence="2">
    <location>
        <begin position="87"/>
        <end position="108"/>
    </location>
</feature>
<reference evidence="3" key="1">
    <citation type="submission" date="2021-03" db="EMBL/GenBank/DDBJ databases">
        <authorList>
            <person name="Tagirdzhanova G."/>
        </authorList>
    </citation>
    <scope>NUCLEOTIDE SEQUENCE</scope>
</reference>
<dbReference type="AlphaFoldDB" id="A0A8H3IEM2"/>
<accession>A0A8H3IEM2</accession>
<protein>
    <recommendedName>
        <fullName evidence="5">Major facilitator superfamily transporter</fullName>
    </recommendedName>
</protein>
<dbReference type="InterPro" id="IPR021822">
    <property type="entry name" value="DUF3405"/>
</dbReference>
<name>A0A8H3IEM2_9LECA</name>